<dbReference type="AlphaFoldDB" id="A0A2N1M9C5"/>
<evidence type="ECO:0000313" key="2">
    <source>
        <dbReference type="EMBL" id="PKK58243.1"/>
    </source>
</evidence>
<protein>
    <submittedName>
        <fullName evidence="2">Uncharacterized protein</fullName>
    </submittedName>
</protein>
<organism evidence="2 3">
    <name type="scientific">Rhizophagus irregularis</name>
    <dbReference type="NCBI Taxonomy" id="588596"/>
    <lineage>
        <taxon>Eukaryota</taxon>
        <taxon>Fungi</taxon>
        <taxon>Fungi incertae sedis</taxon>
        <taxon>Mucoromycota</taxon>
        <taxon>Glomeromycotina</taxon>
        <taxon>Glomeromycetes</taxon>
        <taxon>Glomerales</taxon>
        <taxon>Glomeraceae</taxon>
        <taxon>Rhizophagus</taxon>
    </lineage>
</organism>
<evidence type="ECO:0000313" key="3">
    <source>
        <dbReference type="Proteomes" id="UP000233469"/>
    </source>
</evidence>
<gene>
    <name evidence="2" type="ORF">RhiirC2_796626</name>
</gene>
<feature type="transmembrane region" description="Helical" evidence="1">
    <location>
        <begin position="6"/>
        <end position="24"/>
    </location>
</feature>
<comment type="caution">
    <text evidence="2">The sequence shown here is derived from an EMBL/GenBank/DDBJ whole genome shotgun (WGS) entry which is preliminary data.</text>
</comment>
<dbReference type="Proteomes" id="UP000233469">
    <property type="component" value="Unassembled WGS sequence"/>
</dbReference>
<keyword evidence="1" id="KW-1133">Transmembrane helix</keyword>
<reference evidence="2 3" key="1">
    <citation type="submission" date="2016-04" db="EMBL/GenBank/DDBJ databases">
        <title>Genome analyses suggest a sexual origin of heterokaryosis in a supposedly ancient asexual fungus.</title>
        <authorList>
            <person name="Ropars J."/>
            <person name="Sedzielewska K."/>
            <person name="Noel J."/>
            <person name="Charron P."/>
            <person name="Farinelli L."/>
            <person name="Marton T."/>
            <person name="Kruger M."/>
            <person name="Pelin A."/>
            <person name="Brachmann A."/>
            <person name="Corradi N."/>
        </authorList>
    </citation>
    <scope>NUCLEOTIDE SEQUENCE [LARGE SCALE GENOMIC DNA]</scope>
    <source>
        <strain evidence="2 3">C2</strain>
    </source>
</reference>
<name>A0A2N1M9C5_9GLOM</name>
<dbReference type="EMBL" id="LLXL01003730">
    <property type="protein sequence ID" value="PKK58243.1"/>
    <property type="molecule type" value="Genomic_DNA"/>
</dbReference>
<accession>A0A2N1M9C5</accession>
<evidence type="ECO:0000256" key="1">
    <source>
        <dbReference type="SAM" id="Phobius"/>
    </source>
</evidence>
<keyword evidence="1" id="KW-0812">Transmembrane</keyword>
<keyword evidence="1" id="KW-0472">Membrane</keyword>
<reference evidence="2 3" key="2">
    <citation type="submission" date="2017-10" db="EMBL/GenBank/DDBJ databases">
        <title>Extensive intraspecific genome diversity in a model arbuscular mycorrhizal fungus.</title>
        <authorList>
            <person name="Chen E.C.H."/>
            <person name="Morin E."/>
            <person name="Baudet D."/>
            <person name="Noel J."/>
            <person name="Ndikumana S."/>
            <person name="Charron P."/>
            <person name="St-Onge C."/>
            <person name="Giorgi J."/>
            <person name="Grigoriev I.V."/>
            <person name="Roux C."/>
            <person name="Martin F.M."/>
            <person name="Corradi N."/>
        </authorList>
    </citation>
    <scope>NUCLEOTIDE SEQUENCE [LARGE SCALE GENOMIC DNA]</scope>
    <source>
        <strain evidence="2 3">C2</strain>
    </source>
</reference>
<sequence length="50" mass="5659">MPKQFWQVTAVFVILIGFAVLAFLDDFMKLVLAVSPEYIYITLSGFSISK</sequence>
<proteinExistence type="predicted"/>